<dbReference type="InterPro" id="IPR009506">
    <property type="entry name" value="YjiS-like"/>
</dbReference>
<dbReference type="AlphaFoldDB" id="A0A2S4IED1"/>
<proteinExistence type="predicted"/>
<name>A0A2S4IED1_PSEA0</name>
<dbReference type="EMBL" id="RBNS01000222">
    <property type="protein sequence ID" value="RML51247.1"/>
    <property type="molecule type" value="Genomic_DNA"/>
</dbReference>
<accession>A0A2S4IED1</accession>
<dbReference type="Proteomes" id="UP000277952">
    <property type="component" value="Unassembled WGS sequence"/>
</dbReference>
<gene>
    <name evidence="2" type="ORF">ALQ94_100475</name>
</gene>
<protein>
    <submittedName>
        <fullName evidence="2">Putative small protein</fullName>
    </submittedName>
</protein>
<organism evidence="2 3">
    <name type="scientific">Pseudomonas amygdali pv. morsprunorum</name>
    <dbReference type="NCBI Taxonomy" id="129138"/>
    <lineage>
        <taxon>Bacteria</taxon>
        <taxon>Pseudomonadati</taxon>
        <taxon>Pseudomonadota</taxon>
        <taxon>Gammaproteobacteria</taxon>
        <taxon>Pseudomonadales</taxon>
        <taxon>Pseudomonadaceae</taxon>
        <taxon>Pseudomonas</taxon>
        <taxon>Pseudomonas amygdali</taxon>
    </lineage>
</organism>
<evidence type="ECO:0000313" key="3">
    <source>
        <dbReference type="Proteomes" id="UP000277952"/>
    </source>
</evidence>
<sequence>MDCIRNIRWIDPTPGARLQSSHMEGKMMKGQKACAVDSRPARHVQVGSVLISMKRHIQRWLELHRQRRLLAQMSDGALKDLGLSRADIQQEVERPFWDDPLKR</sequence>
<evidence type="ECO:0000259" key="1">
    <source>
        <dbReference type="Pfam" id="PF06568"/>
    </source>
</evidence>
<reference evidence="2 3" key="1">
    <citation type="submission" date="2018-08" db="EMBL/GenBank/DDBJ databases">
        <title>Recombination of ecologically and evolutionarily significant loci maintains genetic cohesion in the Pseudomonas syringae species complex.</title>
        <authorList>
            <person name="Dillon M."/>
            <person name="Thakur S."/>
            <person name="Almeida R.N.D."/>
            <person name="Weir B.S."/>
            <person name="Guttman D.S."/>
        </authorList>
    </citation>
    <scope>NUCLEOTIDE SEQUENCE [LARGE SCALE GENOMIC DNA]</scope>
    <source>
        <strain evidence="2 3">19322</strain>
    </source>
</reference>
<evidence type="ECO:0000313" key="2">
    <source>
        <dbReference type="EMBL" id="RML51247.1"/>
    </source>
</evidence>
<feature type="domain" description="YjiS-like" evidence="1">
    <location>
        <begin position="55"/>
        <end position="89"/>
    </location>
</feature>
<comment type="caution">
    <text evidence="2">The sequence shown here is derived from an EMBL/GenBank/DDBJ whole genome shotgun (WGS) entry which is preliminary data.</text>
</comment>
<dbReference type="Pfam" id="PF06568">
    <property type="entry name" value="YjiS-like"/>
    <property type="match status" value="1"/>
</dbReference>